<feature type="region of interest" description="Disordered" evidence="1">
    <location>
        <begin position="1"/>
        <end position="218"/>
    </location>
</feature>
<feature type="compositionally biased region" description="Basic and acidic residues" evidence="1">
    <location>
        <begin position="249"/>
        <end position="259"/>
    </location>
</feature>
<feature type="compositionally biased region" description="Basic residues" evidence="1">
    <location>
        <begin position="38"/>
        <end position="58"/>
    </location>
</feature>
<dbReference type="Pfam" id="PF07918">
    <property type="entry name" value="CAP160"/>
    <property type="match status" value="1"/>
</dbReference>
<dbReference type="Proteomes" id="UP001558713">
    <property type="component" value="Unassembled WGS sequence"/>
</dbReference>
<dbReference type="EMBL" id="JBANAX010000566">
    <property type="protein sequence ID" value="KAL1202874.1"/>
    <property type="molecule type" value="Genomic_DNA"/>
</dbReference>
<dbReference type="Pfam" id="PF23403">
    <property type="entry name" value="LTI65_LTI78_N"/>
    <property type="match status" value="1"/>
</dbReference>
<reference evidence="5 6" key="1">
    <citation type="submission" date="2024-04" db="EMBL/GenBank/DDBJ databases">
        <title>Genome assembly C_amara_ONT_v2.</title>
        <authorList>
            <person name="Yant L."/>
            <person name="Moore C."/>
            <person name="Slenker M."/>
        </authorList>
    </citation>
    <scope>NUCLEOTIDE SEQUENCE [LARGE SCALE GENOMIC DNA]</scope>
    <source>
        <tissue evidence="5">Leaf</tissue>
    </source>
</reference>
<feature type="compositionally biased region" description="Basic and acidic residues" evidence="1">
    <location>
        <begin position="59"/>
        <end position="71"/>
    </location>
</feature>
<feature type="region of interest" description="Disordered" evidence="1">
    <location>
        <begin position="352"/>
        <end position="378"/>
    </location>
</feature>
<feature type="compositionally biased region" description="Basic and acidic residues" evidence="1">
    <location>
        <begin position="174"/>
        <end position="193"/>
    </location>
</feature>
<feature type="compositionally biased region" description="Basic and acidic residues" evidence="1">
    <location>
        <begin position="464"/>
        <end position="479"/>
    </location>
</feature>
<evidence type="ECO:0000313" key="5">
    <source>
        <dbReference type="EMBL" id="KAL1202874.1"/>
    </source>
</evidence>
<dbReference type="InterPro" id="IPR012418">
    <property type="entry name" value="CAP160"/>
</dbReference>
<dbReference type="PANTHER" id="PTHR33836:SF19">
    <property type="entry name" value="LOW-TEMPERATURE-INDUCED 65 KDA PROTEIN"/>
    <property type="match status" value="1"/>
</dbReference>
<feature type="compositionally biased region" description="Polar residues" evidence="1">
    <location>
        <begin position="293"/>
        <end position="302"/>
    </location>
</feature>
<evidence type="ECO:0000259" key="2">
    <source>
        <dbReference type="Pfam" id="PF23399"/>
    </source>
</evidence>
<feature type="region of interest" description="Disordered" evidence="1">
    <location>
        <begin position="512"/>
        <end position="568"/>
    </location>
</feature>
<feature type="domain" description="LTI65/LTI78 N-terminal" evidence="4">
    <location>
        <begin position="29"/>
        <end position="94"/>
    </location>
</feature>
<evidence type="ECO:0000256" key="1">
    <source>
        <dbReference type="SAM" id="MobiDB-lite"/>
    </source>
</evidence>
<dbReference type="InterPro" id="IPR057059">
    <property type="entry name" value="LTI65/LTI78_PGEED"/>
</dbReference>
<feature type="domain" description="LTI65/LTI78 NYQTKV repeat" evidence="3">
    <location>
        <begin position="183"/>
        <end position="234"/>
    </location>
</feature>
<feature type="compositionally biased region" description="Acidic residues" evidence="1">
    <location>
        <begin position="72"/>
        <end position="84"/>
    </location>
</feature>
<name>A0ABD1AFT4_CARAN</name>
<evidence type="ECO:0000313" key="6">
    <source>
        <dbReference type="Proteomes" id="UP001558713"/>
    </source>
</evidence>
<feature type="compositionally biased region" description="Basic and acidic residues" evidence="1">
    <location>
        <begin position="306"/>
        <end position="316"/>
    </location>
</feature>
<feature type="region of interest" description="Disordered" evidence="1">
    <location>
        <begin position="447"/>
        <end position="479"/>
    </location>
</feature>
<organism evidence="5 6">
    <name type="scientific">Cardamine amara subsp. amara</name>
    <dbReference type="NCBI Taxonomy" id="228776"/>
    <lineage>
        <taxon>Eukaryota</taxon>
        <taxon>Viridiplantae</taxon>
        <taxon>Streptophyta</taxon>
        <taxon>Embryophyta</taxon>
        <taxon>Tracheophyta</taxon>
        <taxon>Spermatophyta</taxon>
        <taxon>Magnoliopsida</taxon>
        <taxon>eudicotyledons</taxon>
        <taxon>Gunneridae</taxon>
        <taxon>Pentapetalae</taxon>
        <taxon>rosids</taxon>
        <taxon>malvids</taxon>
        <taxon>Brassicales</taxon>
        <taxon>Brassicaceae</taxon>
        <taxon>Cardamineae</taxon>
        <taxon>Cardamine</taxon>
    </lineage>
</organism>
<feature type="compositionally biased region" description="Polar residues" evidence="1">
    <location>
        <begin position="203"/>
        <end position="212"/>
    </location>
</feature>
<proteinExistence type="predicted"/>
<accession>A0ABD1AFT4</accession>
<protein>
    <submittedName>
        <fullName evidence="5">Low-temperature-induced 65 kDa protein</fullName>
    </submittedName>
</protein>
<keyword evidence="6" id="KW-1185">Reference proteome</keyword>
<feature type="compositionally biased region" description="Basic and acidic residues" evidence="1">
    <location>
        <begin position="359"/>
        <end position="368"/>
    </location>
</feature>
<feature type="compositionally biased region" description="Polar residues" evidence="1">
    <location>
        <begin position="558"/>
        <end position="568"/>
    </location>
</feature>
<feature type="compositionally biased region" description="Basic and acidic residues" evidence="1">
    <location>
        <begin position="272"/>
        <end position="289"/>
    </location>
</feature>
<feature type="compositionally biased region" description="Polar residues" evidence="1">
    <location>
        <begin position="520"/>
        <end position="534"/>
    </location>
</feature>
<feature type="compositionally biased region" description="Basic and acidic residues" evidence="1">
    <location>
        <begin position="14"/>
        <end position="35"/>
    </location>
</feature>
<evidence type="ECO:0000259" key="4">
    <source>
        <dbReference type="Pfam" id="PF23403"/>
    </source>
</evidence>
<dbReference type="AlphaFoldDB" id="A0ABD1AFT4"/>
<comment type="caution">
    <text evidence="5">The sequence shown here is derived from an EMBL/GenBank/DDBJ whole genome shotgun (WGS) entry which is preliminary data.</text>
</comment>
<feature type="region of interest" description="Disordered" evidence="1">
    <location>
        <begin position="239"/>
        <end position="326"/>
    </location>
</feature>
<feature type="region of interest" description="Disordered" evidence="1">
    <location>
        <begin position="399"/>
        <end position="434"/>
    </location>
</feature>
<gene>
    <name evidence="5" type="ORF">V5N11_015129</name>
</gene>
<feature type="domain" description="LTI65/LTI78 PGEED repeat" evidence="2">
    <location>
        <begin position="415"/>
        <end position="445"/>
    </location>
</feature>
<dbReference type="PANTHER" id="PTHR33836">
    <property type="entry name" value="LOW-TEMPERATURE-INDUCED 65 KDA PROTEIN-RELATED"/>
    <property type="match status" value="1"/>
</dbReference>
<dbReference type="Pfam" id="PF23402">
    <property type="entry name" value="LTI65_LTI78_NYQTKV"/>
    <property type="match status" value="1"/>
</dbReference>
<sequence>MDPQAQLQRTHGHHQAEEPIRIHHPEEEEHHEKGPSKVLKKVKEKAKKIKNVLTKNKHGHEPDRREHIPDDHDLDEEDDEDDYQEQQIHGGAPARGKAHIPVKEEIVPPGTKAFPVVPSEPNREVGHEAVSNPVRPRQSGVSEKEEGRGAAALTPHNTPVSLLTEDVMRTFVPGEKKSGDQRKVNIERPKSLEEDSAAPGSHGMSNYQSKVIDSTGKASGEIGAASTVAALGRLGLGSDLQEKSQGLDTKSRPETDKHLPAGNYGSQLGKEVPARSHEFDVRARTDLGKDLPTGTQGIQKQNPEGFDSKDQGRGEEMQQPSQSSYTDKIALATSTVADKAVAAKNAVASKLGYSGEGGHVNRVEEEKTPSSAGGYGSKVAGMVAPVYEKVKDTGASVMTKLPLSGSGTGTETGQDKGVSPSEYLSEKLSPGEEDKVLSKVVAEKLHLGGGGENTKKGTVTQSEEVEKRLGGFRDPKSEEAMKHGEAFAEEGEGGMVAKLRGAVTSWLAGTTDEVTKKSAESVQDSTQSLGSTVGNKMGIPGSGGDEAGQRGGDGGSVPLQSRFQESGK</sequence>
<dbReference type="InterPro" id="IPR037491">
    <property type="entry name" value="LTI78/LTI65"/>
</dbReference>
<dbReference type="Pfam" id="PF23399">
    <property type="entry name" value="LTI65_PGEED"/>
    <property type="match status" value="1"/>
</dbReference>
<dbReference type="InterPro" id="IPR057058">
    <property type="entry name" value="LTI65_LTI78_NYQTKV"/>
</dbReference>
<evidence type="ECO:0000259" key="3">
    <source>
        <dbReference type="Pfam" id="PF23402"/>
    </source>
</evidence>
<dbReference type="InterPro" id="IPR056605">
    <property type="entry name" value="LTI65_LTI78_N"/>
</dbReference>
<feature type="compositionally biased region" description="Gly residues" evidence="1">
    <location>
        <begin position="540"/>
        <end position="555"/>
    </location>
</feature>